<name>A0ABQ2DQQ6_9MICC</name>
<evidence type="ECO:0000256" key="1">
    <source>
        <dbReference type="SAM" id="MobiDB-lite"/>
    </source>
</evidence>
<sequence length="349" mass="39543">MLQDMKGSTYSSSGQWPDFTDTTEPGQWVADPLGEGFEYTTLDFGVDDEGPAVGTLVRYKPLGWRTLLPRRYNGVVLSLHGWSDYFYNRELAEFWEARGYHFYALDLRRYGRSLRAEHEIPGYVDDLAVYDEELDASMVLLGAAHPDLPIIAQGHSQGGLILTLWLARTAARVQALVLNAPWLEFQGTAFLRVPMHGILEAIGRNNGRRKLVLPERDHYWHSLSDQGVGEWDIHRLWRPRYAFQPTTAWMKTILDGHALVAKGLDLSQPILVLSSNASHLSTNYSPIMQNSDSVIDVQQTRLRAIKLGSFVTLSQIPGAMHDVFTSAEPTRAAAYRDLALWLKMFQRKR</sequence>
<dbReference type="InterPro" id="IPR051044">
    <property type="entry name" value="MAG_DAG_Lipase"/>
</dbReference>
<dbReference type="PANTHER" id="PTHR11614">
    <property type="entry name" value="PHOSPHOLIPASE-RELATED"/>
    <property type="match status" value="1"/>
</dbReference>
<evidence type="ECO:0000313" key="4">
    <source>
        <dbReference type="Proteomes" id="UP000606115"/>
    </source>
</evidence>
<dbReference type="InterPro" id="IPR022742">
    <property type="entry name" value="Hydrolase_4"/>
</dbReference>
<dbReference type="Proteomes" id="UP000606115">
    <property type="component" value="Unassembled WGS sequence"/>
</dbReference>
<feature type="region of interest" description="Disordered" evidence="1">
    <location>
        <begin position="1"/>
        <end position="22"/>
    </location>
</feature>
<feature type="domain" description="Serine aminopeptidase S33" evidence="2">
    <location>
        <begin position="73"/>
        <end position="204"/>
    </location>
</feature>
<evidence type="ECO:0000259" key="2">
    <source>
        <dbReference type="Pfam" id="PF12146"/>
    </source>
</evidence>
<keyword evidence="4" id="KW-1185">Reference proteome</keyword>
<evidence type="ECO:0000313" key="3">
    <source>
        <dbReference type="EMBL" id="GGJ64903.1"/>
    </source>
</evidence>
<protein>
    <recommendedName>
        <fullName evidence="2">Serine aminopeptidase S33 domain-containing protein</fullName>
    </recommendedName>
</protein>
<organism evidence="3 4">
    <name type="scientific">Glutamicibacter ardleyensis</name>
    <dbReference type="NCBI Taxonomy" id="225894"/>
    <lineage>
        <taxon>Bacteria</taxon>
        <taxon>Bacillati</taxon>
        <taxon>Actinomycetota</taxon>
        <taxon>Actinomycetes</taxon>
        <taxon>Micrococcales</taxon>
        <taxon>Micrococcaceae</taxon>
        <taxon>Glutamicibacter</taxon>
    </lineage>
</organism>
<proteinExistence type="predicted"/>
<dbReference type="Pfam" id="PF12146">
    <property type="entry name" value="Hydrolase_4"/>
    <property type="match status" value="1"/>
</dbReference>
<dbReference type="EMBL" id="BMKX01000006">
    <property type="protein sequence ID" value="GGJ64903.1"/>
    <property type="molecule type" value="Genomic_DNA"/>
</dbReference>
<comment type="caution">
    <text evidence="3">The sequence shown here is derived from an EMBL/GenBank/DDBJ whole genome shotgun (WGS) entry which is preliminary data.</text>
</comment>
<reference evidence="4" key="1">
    <citation type="journal article" date="2019" name="Int. J. Syst. Evol. Microbiol.">
        <title>The Global Catalogue of Microorganisms (GCM) 10K type strain sequencing project: providing services to taxonomists for standard genome sequencing and annotation.</title>
        <authorList>
            <consortium name="The Broad Institute Genomics Platform"/>
            <consortium name="The Broad Institute Genome Sequencing Center for Infectious Disease"/>
            <person name="Wu L."/>
            <person name="Ma J."/>
        </authorList>
    </citation>
    <scope>NUCLEOTIDE SEQUENCE [LARGE SCALE GENOMIC DNA]</scope>
    <source>
        <strain evidence="4">CGMCC 1.3685</strain>
    </source>
</reference>
<dbReference type="Gene3D" id="3.40.50.1820">
    <property type="entry name" value="alpha/beta hydrolase"/>
    <property type="match status" value="1"/>
</dbReference>
<dbReference type="SUPFAM" id="SSF53474">
    <property type="entry name" value="alpha/beta-Hydrolases"/>
    <property type="match status" value="1"/>
</dbReference>
<gene>
    <name evidence="3" type="ORF">GCM10007173_24810</name>
</gene>
<dbReference type="InterPro" id="IPR029058">
    <property type="entry name" value="AB_hydrolase_fold"/>
</dbReference>
<accession>A0ABQ2DQQ6</accession>